<sequence length="102" mass="11670">MLAFTIYVHYLHVNKIKELIEEEEKSFDKVHHIICTLKALSDLIHSTLLPTGIVSGKLPRCDNRPILPYATRTNDKNKTTTDKMITKAHLPNQHGGCYQQQT</sequence>
<protein>
    <submittedName>
        <fullName evidence="1">Uncharacterized protein</fullName>
    </submittedName>
</protein>
<dbReference type="AlphaFoldDB" id="A0A8D8X448"/>
<organism evidence="1">
    <name type="scientific">Cacopsylla melanoneura</name>
    <dbReference type="NCBI Taxonomy" id="428564"/>
    <lineage>
        <taxon>Eukaryota</taxon>
        <taxon>Metazoa</taxon>
        <taxon>Ecdysozoa</taxon>
        <taxon>Arthropoda</taxon>
        <taxon>Hexapoda</taxon>
        <taxon>Insecta</taxon>
        <taxon>Pterygota</taxon>
        <taxon>Neoptera</taxon>
        <taxon>Paraneoptera</taxon>
        <taxon>Hemiptera</taxon>
        <taxon>Sternorrhyncha</taxon>
        <taxon>Psylloidea</taxon>
        <taxon>Psyllidae</taxon>
        <taxon>Psyllinae</taxon>
        <taxon>Cacopsylla</taxon>
    </lineage>
</organism>
<proteinExistence type="predicted"/>
<evidence type="ECO:0000313" key="1">
    <source>
        <dbReference type="EMBL" id="CAG6683233.1"/>
    </source>
</evidence>
<reference evidence="1" key="1">
    <citation type="submission" date="2021-05" db="EMBL/GenBank/DDBJ databases">
        <authorList>
            <person name="Alioto T."/>
            <person name="Alioto T."/>
            <person name="Gomez Garrido J."/>
        </authorList>
    </citation>
    <scope>NUCLEOTIDE SEQUENCE</scope>
</reference>
<dbReference type="EMBL" id="HBUF01262266">
    <property type="protein sequence ID" value="CAG6683233.1"/>
    <property type="molecule type" value="Transcribed_RNA"/>
</dbReference>
<name>A0A8D8X448_9HEMI</name>
<accession>A0A8D8X448</accession>